<sequence>MKSQAKMEVLVLPNVNGTIKVWIYGYQRAGDFGKAIAVYGNTVVTAKGYNRKKTIVRSLTKLNQLLIDQENGLS</sequence>
<protein>
    <submittedName>
        <fullName evidence="1">Uncharacterized protein</fullName>
    </submittedName>
</protein>
<dbReference type="AlphaFoldDB" id="A0A285D2L4"/>
<dbReference type="EMBL" id="OAOP01000008">
    <property type="protein sequence ID" value="SNX73905.1"/>
    <property type="molecule type" value="Genomic_DNA"/>
</dbReference>
<gene>
    <name evidence="1" type="ORF">SAMN05877753_10826</name>
</gene>
<organism evidence="1 2">
    <name type="scientific">Bacillus oleivorans</name>
    <dbReference type="NCBI Taxonomy" id="1448271"/>
    <lineage>
        <taxon>Bacteria</taxon>
        <taxon>Bacillati</taxon>
        <taxon>Bacillota</taxon>
        <taxon>Bacilli</taxon>
        <taxon>Bacillales</taxon>
        <taxon>Bacillaceae</taxon>
        <taxon>Bacillus</taxon>
    </lineage>
</organism>
<dbReference type="OrthoDB" id="2361617at2"/>
<keyword evidence="2" id="KW-1185">Reference proteome</keyword>
<dbReference type="Proteomes" id="UP000219546">
    <property type="component" value="Unassembled WGS sequence"/>
</dbReference>
<proteinExistence type="predicted"/>
<accession>A0A285D2L4</accession>
<dbReference type="RefSeq" id="WP_097159673.1">
    <property type="nucleotide sequence ID" value="NZ_JBEPMQ010000008.1"/>
</dbReference>
<evidence type="ECO:0000313" key="2">
    <source>
        <dbReference type="Proteomes" id="UP000219546"/>
    </source>
</evidence>
<reference evidence="1 2" key="1">
    <citation type="submission" date="2017-08" db="EMBL/GenBank/DDBJ databases">
        <authorList>
            <person name="de Groot N.N."/>
        </authorList>
    </citation>
    <scope>NUCLEOTIDE SEQUENCE [LARGE SCALE GENOMIC DNA]</scope>
    <source>
        <strain evidence="1 2">JC228</strain>
    </source>
</reference>
<evidence type="ECO:0000313" key="1">
    <source>
        <dbReference type="EMBL" id="SNX73905.1"/>
    </source>
</evidence>
<name>A0A285D2L4_9BACI</name>